<name>A0A7X9IIJ3_9DELT</name>
<dbReference type="EMBL" id="JAAZON010000024">
    <property type="protein sequence ID" value="NMC61660.1"/>
    <property type="molecule type" value="Genomic_DNA"/>
</dbReference>
<accession>A0A7X9IIJ3</accession>
<dbReference type="AlphaFoldDB" id="A0A7X9IIJ3"/>
<gene>
    <name evidence="1" type="ORF">GYA55_00685</name>
</gene>
<organism evidence="1 2">
    <name type="scientific">SAR324 cluster bacterium</name>
    <dbReference type="NCBI Taxonomy" id="2024889"/>
    <lineage>
        <taxon>Bacteria</taxon>
        <taxon>Deltaproteobacteria</taxon>
        <taxon>SAR324 cluster</taxon>
    </lineage>
</organism>
<sequence length="119" mass="13184">MGRASRRKNVVSSKDLKAGEIVKLRSLFGIPPYGVYKVEGVNGEMLYLSAGSISLGADLKWVQIVERGLMEPKSWLHSEIAVIKANLDLSECPHCRRLLAECEEKLKAEGLSLEGHQLH</sequence>
<reference evidence="1 2" key="1">
    <citation type="journal article" date="2020" name="Biotechnol. Biofuels">
        <title>New insights from the biogas microbiome by comprehensive genome-resolved metagenomics of nearly 1600 species originating from multiple anaerobic digesters.</title>
        <authorList>
            <person name="Campanaro S."/>
            <person name="Treu L."/>
            <person name="Rodriguez-R L.M."/>
            <person name="Kovalovszki A."/>
            <person name="Ziels R.M."/>
            <person name="Maus I."/>
            <person name="Zhu X."/>
            <person name="Kougias P.G."/>
            <person name="Basile A."/>
            <person name="Luo G."/>
            <person name="Schluter A."/>
            <person name="Konstantinidis K.T."/>
            <person name="Angelidaki I."/>
        </authorList>
    </citation>
    <scope>NUCLEOTIDE SEQUENCE [LARGE SCALE GENOMIC DNA]</scope>
    <source>
        <strain evidence="1">AS27yjCOA_65</strain>
    </source>
</reference>
<dbReference type="Proteomes" id="UP000524246">
    <property type="component" value="Unassembled WGS sequence"/>
</dbReference>
<evidence type="ECO:0000313" key="1">
    <source>
        <dbReference type="EMBL" id="NMC61660.1"/>
    </source>
</evidence>
<comment type="caution">
    <text evidence="1">The sequence shown here is derived from an EMBL/GenBank/DDBJ whole genome shotgun (WGS) entry which is preliminary data.</text>
</comment>
<protein>
    <submittedName>
        <fullName evidence="1">Uncharacterized protein</fullName>
    </submittedName>
</protein>
<evidence type="ECO:0000313" key="2">
    <source>
        <dbReference type="Proteomes" id="UP000524246"/>
    </source>
</evidence>
<proteinExistence type="predicted"/>